<name>A0A368SD01_SETIT</name>
<feature type="domain" description="Disease resistance N-terminal" evidence="6">
    <location>
        <begin position="3"/>
        <end position="89"/>
    </location>
</feature>
<keyword evidence="4" id="KW-0547">Nucleotide-binding</keyword>
<dbReference type="GO" id="GO:0006952">
    <property type="term" value="P:defense response"/>
    <property type="evidence" value="ECO:0007669"/>
    <property type="project" value="UniProtKB-KW"/>
</dbReference>
<keyword evidence="5" id="KW-0611">Plant defense</keyword>
<accession>A0A368SD01</accession>
<evidence type="ECO:0000259" key="6">
    <source>
        <dbReference type="Pfam" id="PF18052"/>
    </source>
</evidence>
<dbReference type="STRING" id="4555.A0A368SD01"/>
<dbReference type="Gene3D" id="1.20.5.4130">
    <property type="match status" value="1"/>
</dbReference>
<reference evidence="7" key="1">
    <citation type="journal article" date="2012" name="Nat. Biotechnol.">
        <title>Reference genome sequence of the model plant Setaria.</title>
        <authorList>
            <person name="Bennetzen J.L."/>
            <person name="Schmutz J."/>
            <person name="Wang H."/>
            <person name="Percifield R."/>
            <person name="Hawkins J."/>
            <person name="Pontaroli A.C."/>
            <person name="Estep M."/>
            <person name="Feng L."/>
            <person name="Vaughn J.N."/>
            <person name="Grimwood J."/>
            <person name="Jenkins J."/>
            <person name="Barry K."/>
            <person name="Lindquist E."/>
            <person name="Hellsten U."/>
            <person name="Deshpande S."/>
            <person name="Wang X."/>
            <person name="Wu X."/>
            <person name="Mitros T."/>
            <person name="Triplett J."/>
            <person name="Yang X."/>
            <person name="Ye C.Y."/>
            <person name="Mauro-Herrera M."/>
            <person name="Wang L."/>
            <person name="Li P."/>
            <person name="Sharma M."/>
            <person name="Sharma R."/>
            <person name="Ronald P.C."/>
            <person name="Panaud O."/>
            <person name="Kellogg E.A."/>
            <person name="Brutnell T.P."/>
            <person name="Doust A.N."/>
            <person name="Tuskan G.A."/>
            <person name="Rokhsar D."/>
            <person name="Devos K.M."/>
        </authorList>
    </citation>
    <scope>NUCLEOTIDE SEQUENCE [LARGE SCALE GENOMIC DNA]</scope>
    <source>
        <strain evidence="7">Yugu1</strain>
    </source>
</reference>
<protein>
    <recommendedName>
        <fullName evidence="6">Disease resistance N-terminal domain-containing protein</fullName>
    </recommendedName>
</protein>
<dbReference type="EMBL" id="CM003535">
    <property type="protein sequence ID" value="RCV39710.1"/>
    <property type="molecule type" value="Genomic_DNA"/>
</dbReference>
<dbReference type="PANTHER" id="PTHR19338:SF67">
    <property type="entry name" value="AAA+ ATPASE DOMAIN-CONTAINING PROTEIN"/>
    <property type="match status" value="1"/>
</dbReference>
<evidence type="ECO:0000256" key="4">
    <source>
        <dbReference type="ARBA" id="ARBA00022741"/>
    </source>
</evidence>
<reference evidence="7" key="2">
    <citation type="submission" date="2015-07" db="EMBL/GenBank/DDBJ databases">
        <authorList>
            <person name="Noorani M."/>
        </authorList>
    </citation>
    <scope>NUCLEOTIDE SEQUENCE</scope>
    <source>
        <strain evidence="7">Yugu1</strain>
    </source>
</reference>
<gene>
    <name evidence="7" type="ORF">SETIT_8G245100v2</name>
</gene>
<organism evidence="7">
    <name type="scientific">Setaria italica</name>
    <name type="common">Foxtail millet</name>
    <name type="synonym">Panicum italicum</name>
    <dbReference type="NCBI Taxonomy" id="4555"/>
    <lineage>
        <taxon>Eukaryota</taxon>
        <taxon>Viridiplantae</taxon>
        <taxon>Streptophyta</taxon>
        <taxon>Embryophyta</taxon>
        <taxon>Tracheophyta</taxon>
        <taxon>Spermatophyta</taxon>
        <taxon>Magnoliopsida</taxon>
        <taxon>Liliopsida</taxon>
        <taxon>Poales</taxon>
        <taxon>Poaceae</taxon>
        <taxon>PACMAD clade</taxon>
        <taxon>Panicoideae</taxon>
        <taxon>Panicodae</taxon>
        <taxon>Paniceae</taxon>
        <taxon>Cenchrinae</taxon>
        <taxon>Setaria</taxon>
    </lineage>
</organism>
<dbReference type="Pfam" id="PF18052">
    <property type="entry name" value="Rx_N"/>
    <property type="match status" value="1"/>
</dbReference>
<dbReference type="CDD" id="cd14798">
    <property type="entry name" value="RX-CC_like"/>
    <property type="match status" value="1"/>
</dbReference>
<evidence type="ECO:0000256" key="5">
    <source>
        <dbReference type="ARBA" id="ARBA00022821"/>
    </source>
</evidence>
<evidence type="ECO:0000256" key="3">
    <source>
        <dbReference type="ARBA" id="ARBA00022737"/>
    </source>
</evidence>
<dbReference type="InterPro" id="IPR041118">
    <property type="entry name" value="Rx_N"/>
</dbReference>
<evidence type="ECO:0000256" key="1">
    <source>
        <dbReference type="ARBA" id="ARBA00008894"/>
    </source>
</evidence>
<dbReference type="GO" id="GO:0000166">
    <property type="term" value="F:nucleotide binding"/>
    <property type="evidence" value="ECO:0007669"/>
    <property type="project" value="UniProtKB-KW"/>
</dbReference>
<comment type="similarity">
    <text evidence="1">Belongs to the disease resistance NB-LRR family.</text>
</comment>
<evidence type="ECO:0000313" key="7">
    <source>
        <dbReference type="EMBL" id="RCV39710.1"/>
    </source>
</evidence>
<keyword evidence="2" id="KW-0433">Leucine-rich repeat</keyword>
<dbReference type="OrthoDB" id="679730at2759"/>
<dbReference type="InterPro" id="IPR038005">
    <property type="entry name" value="RX-like_CC"/>
</dbReference>
<keyword evidence="3" id="KW-0677">Repeat</keyword>
<dbReference type="AlphaFoldDB" id="A0A368SD01"/>
<dbReference type="PANTHER" id="PTHR19338">
    <property type="entry name" value="TRANSLOCASE OF INNER MITOCHONDRIAL MEMBRANE 13 HOMOLOG"/>
    <property type="match status" value="1"/>
</dbReference>
<sequence>MDIVGSVIGKLGELLHEEYKLQKGLPEEIKSLKHGLESAQTALSNVGEVLPEQLDPQVRLWASKVREASYDVEDIDTFLIEVADPSEEKDGLLKRLHKYIADLLNRSKARHTIAVAIEDTKKRLQELADHRSRGAWRCY</sequence>
<proteinExistence type="inferred from homology"/>
<evidence type="ECO:0000256" key="2">
    <source>
        <dbReference type="ARBA" id="ARBA00022614"/>
    </source>
</evidence>